<organism evidence="2 3">
    <name type="scientific">Dendrothele bispora (strain CBS 962.96)</name>
    <dbReference type="NCBI Taxonomy" id="1314807"/>
    <lineage>
        <taxon>Eukaryota</taxon>
        <taxon>Fungi</taxon>
        <taxon>Dikarya</taxon>
        <taxon>Basidiomycota</taxon>
        <taxon>Agaricomycotina</taxon>
        <taxon>Agaricomycetes</taxon>
        <taxon>Agaricomycetidae</taxon>
        <taxon>Agaricales</taxon>
        <taxon>Agaricales incertae sedis</taxon>
        <taxon>Dendrothele</taxon>
    </lineage>
</organism>
<feature type="compositionally biased region" description="Low complexity" evidence="1">
    <location>
        <begin position="108"/>
        <end position="123"/>
    </location>
</feature>
<feature type="compositionally biased region" description="Polar residues" evidence="1">
    <location>
        <begin position="381"/>
        <end position="401"/>
    </location>
</feature>
<feature type="region of interest" description="Disordered" evidence="1">
    <location>
        <begin position="218"/>
        <end position="242"/>
    </location>
</feature>
<dbReference type="EMBL" id="ML179472">
    <property type="protein sequence ID" value="THU86932.1"/>
    <property type="molecule type" value="Genomic_DNA"/>
</dbReference>
<sequence>MSSTSGSTSCQPNGREQVACLSVTNHFLKSRFFPRRLLSPELEPVVVTYSAAPTPTLASLPEGQTSLRTPVVTPSSSSRTSSMPAAGDPSHRGASVEPETTSRRIHVVTPSSSSRTSSVPAASHPSHRGATVEPETSTANRHIPETLEEFIATHFDSQEDMQDALELIQRWKAPFSDNDVQDTLVLIPSVLSWDESKRKAFVRTYWNIIFLLSERQSSGSSASSSDPSILRSESEPLSTSIPTDSDLLQRIQVFVKSLGMFPENDDSEASKFAQRLSKLQGFEKEGRDPYKVVEILTRNKDGVSRWEASIVDDLKDFLVEQHVLPLSGNRIEGADQSTAKLPYAAGSREGSFYPSISQGPTLTSTRQKTGIEMDNLENVSTSISHQPQNKARTETSSTSVSLPGGKNAVLRDVKYLEVPWSTATSSRIYAPYCRTKGEFDLIVPSPPKSMSDVAAIVHDNLVTGKRTLWARDDKLKQVWCPHEWNPNLIAKAAIKMPGHPELYLCLTNDAYQPLKEPKVQWVTEKTRAQHVSKTFADKRESVGVAQAPQELGTRLEENTKMEVDRTANNPNCGAGSQRGVLDGALRNIIRATSSIVGASGANKERGVSPASVLYSVIPSQDQWIIYSTSQYKHYVGPGWRHISSVGFVFLEICLEQLRELSKKGSLATYSSEEQNVVEWDRCGMSFALLVKTSKRGIHPQPTCPHAQNPYRSTEWCTLRPVRRKQKDPKKYVGFFEANTHQCPFRVPIPSLRKQLKANGIWCFCLALILWR</sequence>
<feature type="compositionally biased region" description="Low complexity" evidence="1">
    <location>
        <begin position="65"/>
        <end position="82"/>
    </location>
</feature>
<reference evidence="2 3" key="1">
    <citation type="journal article" date="2019" name="Nat. Ecol. Evol.">
        <title>Megaphylogeny resolves global patterns of mushroom evolution.</title>
        <authorList>
            <person name="Varga T."/>
            <person name="Krizsan K."/>
            <person name="Foldi C."/>
            <person name="Dima B."/>
            <person name="Sanchez-Garcia M."/>
            <person name="Sanchez-Ramirez S."/>
            <person name="Szollosi G.J."/>
            <person name="Szarkandi J.G."/>
            <person name="Papp V."/>
            <person name="Albert L."/>
            <person name="Andreopoulos W."/>
            <person name="Angelini C."/>
            <person name="Antonin V."/>
            <person name="Barry K.W."/>
            <person name="Bougher N.L."/>
            <person name="Buchanan P."/>
            <person name="Buyck B."/>
            <person name="Bense V."/>
            <person name="Catcheside P."/>
            <person name="Chovatia M."/>
            <person name="Cooper J."/>
            <person name="Damon W."/>
            <person name="Desjardin D."/>
            <person name="Finy P."/>
            <person name="Geml J."/>
            <person name="Haridas S."/>
            <person name="Hughes K."/>
            <person name="Justo A."/>
            <person name="Karasinski D."/>
            <person name="Kautmanova I."/>
            <person name="Kiss B."/>
            <person name="Kocsube S."/>
            <person name="Kotiranta H."/>
            <person name="LaButti K.M."/>
            <person name="Lechner B.E."/>
            <person name="Liimatainen K."/>
            <person name="Lipzen A."/>
            <person name="Lukacs Z."/>
            <person name="Mihaltcheva S."/>
            <person name="Morgado L.N."/>
            <person name="Niskanen T."/>
            <person name="Noordeloos M.E."/>
            <person name="Ohm R.A."/>
            <person name="Ortiz-Santana B."/>
            <person name="Ovrebo C."/>
            <person name="Racz N."/>
            <person name="Riley R."/>
            <person name="Savchenko A."/>
            <person name="Shiryaev A."/>
            <person name="Soop K."/>
            <person name="Spirin V."/>
            <person name="Szebenyi C."/>
            <person name="Tomsovsky M."/>
            <person name="Tulloss R.E."/>
            <person name="Uehling J."/>
            <person name="Grigoriev I.V."/>
            <person name="Vagvolgyi C."/>
            <person name="Papp T."/>
            <person name="Martin F.M."/>
            <person name="Miettinen O."/>
            <person name="Hibbett D.S."/>
            <person name="Nagy L.G."/>
        </authorList>
    </citation>
    <scope>NUCLEOTIDE SEQUENCE [LARGE SCALE GENOMIC DNA]</scope>
    <source>
        <strain evidence="2 3">CBS 962.96</strain>
    </source>
</reference>
<feature type="compositionally biased region" description="Low complexity" evidence="1">
    <location>
        <begin position="218"/>
        <end position="231"/>
    </location>
</feature>
<feature type="region of interest" description="Disordered" evidence="1">
    <location>
        <begin position="55"/>
        <end position="139"/>
    </location>
</feature>
<dbReference type="Proteomes" id="UP000297245">
    <property type="component" value="Unassembled WGS sequence"/>
</dbReference>
<evidence type="ECO:0000256" key="1">
    <source>
        <dbReference type="SAM" id="MobiDB-lite"/>
    </source>
</evidence>
<accession>A0A4S8LDE6</accession>
<gene>
    <name evidence="2" type="ORF">K435DRAFT_804725</name>
</gene>
<evidence type="ECO:0000313" key="2">
    <source>
        <dbReference type="EMBL" id="THU86932.1"/>
    </source>
</evidence>
<feature type="region of interest" description="Disordered" evidence="1">
    <location>
        <begin position="381"/>
        <end position="403"/>
    </location>
</feature>
<proteinExistence type="predicted"/>
<dbReference type="AlphaFoldDB" id="A0A4S8LDE6"/>
<keyword evidence="3" id="KW-1185">Reference proteome</keyword>
<name>A0A4S8LDE6_DENBC</name>
<protein>
    <submittedName>
        <fullName evidence="2">Uncharacterized protein</fullName>
    </submittedName>
</protein>
<evidence type="ECO:0000313" key="3">
    <source>
        <dbReference type="Proteomes" id="UP000297245"/>
    </source>
</evidence>